<proteinExistence type="inferred from homology"/>
<dbReference type="Gene3D" id="1.10.510.10">
    <property type="entry name" value="Transferase(Phosphotransferase) domain 1"/>
    <property type="match status" value="1"/>
</dbReference>
<comment type="caution">
    <text evidence="10">The sequence shown here is derived from an EMBL/GenBank/DDBJ whole genome shotgun (WGS) entry which is preliminary data.</text>
</comment>
<accession>A0A813LLD3</accession>
<keyword evidence="4" id="KW-0418">Kinase</keyword>
<keyword evidence="1 7" id="KW-0723">Serine/threonine-protein kinase</keyword>
<dbReference type="SMART" id="SM00220">
    <property type="entry name" value="S_TKc"/>
    <property type="match status" value="1"/>
</dbReference>
<keyword evidence="3 6" id="KW-0547">Nucleotide-binding</keyword>
<reference evidence="10" key="1">
    <citation type="submission" date="2021-02" db="EMBL/GenBank/DDBJ databases">
        <authorList>
            <person name="Dougan E. K."/>
            <person name="Rhodes N."/>
            <person name="Thang M."/>
            <person name="Chan C."/>
        </authorList>
    </citation>
    <scope>NUCLEOTIDE SEQUENCE</scope>
</reference>
<evidence type="ECO:0000256" key="5">
    <source>
        <dbReference type="ARBA" id="ARBA00022840"/>
    </source>
</evidence>
<dbReference type="SUPFAM" id="SSF56112">
    <property type="entry name" value="Protein kinase-like (PK-like)"/>
    <property type="match status" value="1"/>
</dbReference>
<dbReference type="Proteomes" id="UP000626109">
    <property type="component" value="Unassembled WGS sequence"/>
</dbReference>
<evidence type="ECO:0000256" key="4">
    <source>
        <dbReference type="ARBA" id="ARBA00022777"/>
    </source>
</evidence>
<evidence type="ECO:0000256" key="8">
    <source>
        <dbReference type="SAM" id="MobiDB-lite"/>
    </source>
</evidence>
<feature type="compositionally biased region" description="Basic residues" evidence="8">
    <location>
        <begin position="87"/>
        <end position="96"/>
    </location>
</feature>
<dbReference type="Gene3D" id="3.30.200.20">
    <property type="entry name" value="Phosphorylase Kinase, domain 1"/>
    <property type="match status" value="1"/>
</dbReference>
<dbReference type="EMBL" id="CAJNNW010036425">
    <property type="protein sequence ID" value="CAE8734176.1"/>
    <property type="molecule type" value="Genomic_DNA"/>
</dbReference>
<evidence type="ECO:0000256" key="6">
    <source>
        <dbReference type="PROSITE-ProRule" id="PRU10141"/>
    </source>
</evidence>
<name>A0A813LLD3_POLGL</name>
<dbReference type="PANTHER" id="PTHR24349">
    <property type="entry name" value="SERINE/THREONINE-PROTEIN KINASE"/>
    <property type="match status" value="1"/>
</dbReference>
<dbReference type="GO" id="GO:0005524">
    <property type="term" value="F:ATP binding"/>
    <property type="evidence" value="ECO:0007669"/>
    <property type="project" value="UniProtKB-UniRule"/>
</dbReference>
<dbReference type="InterPro" id="IPR011009">
    <property type="entry name" value="Kinase-like_dom_sf"/>
</dbReference>
<dbReference type="InterPro" id="IPR050205">
    <property type="entry name" value="CDPK_Ser/Thr_kinases"/>
</dbReference>
<dbReference type="PROSITE" id="PS00107">
    <property type="entry name" value="PROTEIN_KINASE_ATP"/>
    <property type="match status" value="1"/>
</dbReference>
<dbReference type="PROSITE" id="PS00108">
    <property type="entry name" value="PROTEIN_KINASE_ST"/>
    <property type="match status" value="1"/>
</dbReference>
<dbReference type="InterPro" id="IPR000719">
    <property type="entry name" value="Prot_kinase_dom"/>
</dbReference>
<feature type="domain" description="Protein kinase" evidence="9">
    <location>
        <begin position="146"/>
        <end position="419"/>
    </location>
</feature>
<dbReference type="InterPro" id="IPR017441">
    <property type="entry name" value="Protein_kinase_ATP_BS"/>
</dbReference>
<evidence type="ECO:0000313" key="11">
    <source>
        <dbReference type="Proteomes" id="UP000626109"/>
    </source>
</evidence>
<gene>
    <name evidence="10" type="ORF">PGLA2088_LOCUS47175</name>
</gene>
<evidence type="ECO:0000256" key="2">
    <source>
        <dbReference type="ARBA" id="ARBA00022679"/>
    </source>
</evidence>
<evidence type="ECO:0000313" key="10">
    <source>
        <dbReference type="EMBL" id="CAE8734176.1"/>
    </source>
</evidence>
<dbReference type="InterPro" id="IPR008271">
    <property type="entry name" value="Ser/Thr_kinase_AS"/>
</dbReference>
<dbReference type="GO" id="GO:0004674">
    <property type="term" value="F:protein serine/threonine kinase activity"/>
    <property type="evidence" value="ECO:0007669"/>
    <property type="project" value="UniProtKB-KW"/>
</dbReference>
<evidence type="ECO:0000256" key="3">
    <source>
        <dbReference type="ARBA" id="ARBA00022741"/>
    </source>
</evidence>
<sequence length="433" mass="47919">MAALKAEGSSVEPGDSLPIKLEIDGEEDFSPKASPPPPPTPEDFSPVSGRLAPRPSRSSNFQAPESALPSEPGSPGSPGSPDSPWGGRKRGKKASKLSKSSDASPPPSTAVSFWGSELGEMYGLRSETSVHISDFGTDTAKVYQRFKYLRNLGAGKFGTVQEVICRKTQKHFALKIVKAADIAAEISLTKLLRHPYIVSMQEVMTDADDCYLILDLCKGGTLTAWIAHHYETLLHCRLYIAPTSYEIGVFTKQLLLALAYIHHHNIMHRDVKPDNCLLVTPEGSQMKLADFGLSIRFQKGVKMTEVIGTVMYMAPKMSVPSPSYDERCDVWSAGALAYKLATADYVFQDAIDPADFNDADSNKWEEPVFKAMAEAGVKFDPKVWQDFDKRLQQLVQMLLDKNPDQRVRAKEALKNSQWLRRIKVEEKCCCTIS</sequence>
<feature type="binding site" evidence="6">
    <location>
        <position position="175"/>
    </location>
    <ligand>
        <name>ATP</name>
        <dbReference type="ChEBI" id="CHEBI:30616"/>
    </ligand>
</feature>
<dbReference type="PROSITE" id="PS50011">
    <property type="entry name" value="PROTEIN_KINASE_DOM"/>
    <property type="match status" value="1"/>
</dbReference>
<feature type="compositionally biased region" description="Low complexity" evidence="8">
    <location>
        <begin position="69"/>
        <end position="86"/>
    </location>
</feature>
<keyword evidence="2" id="KW-0808">Transferase</keyword>
<dbReference type="Pfam" id="PF00069">
    <property type="entry name" value="Pkinase"/>
    <property type="match status" value="1"/>
</dbReference>
<evidence type="ECO:0000256" key="1">
    <source>
        <dbReference type="ARBA" id="ARBA00022527"/>
    </source>
</evidence>
<keyword evidence="5 6" id="KW-0067">ATP-binding</keyword>
<evidence type="ECO:0000259" key="9">
    <source>
        <dbReference type="PROSITE" id="PS50011"/>
    </source>
</evidence>
<dbReference type="AlphaFoldDB" id="A0A813LLD3"/>
<evidence type="ECO:0000256" key="7">
    <source>
        <dbReference type="RuleBase" id="RU000304"/>
    </source>
</evidence>
<feature type="region of interest" description="Disordered" evidence="8">
    <location>
        <begin position="1"/>
        <end position="109"/>
    </location>
</feature>
<organism evidence="10 11">
    <name type="scientific">Polarella glacialis</name>
    <name type="common">Dinoflagellate</name>
    <dbReference type="NCBI Taxonomy" id="89957"/>
    <lineage>
        <taxon>Eukaryota</taxon>
        <taxon>Sar</taxon>
        <taxon>Alveolata</taxon>
        <taxon>Dinophyceae</taxon>
        <taxon>Suessiales</taxon>
        <taxon>Suessiaceae</taxon>
        <taxon>Polarella</taxon>
    </lineage>
</organism>
<comment type="similarity">
    <text evidence="7">Belongs to the protein kinase superfamily.</text>
</comment>
<protein>
    <recommendedName>
        <fullName evidence="9">Protein kinase domain-containing protein</fullName>
    </recommendedName>
</protein>